<dbReference type="NCBIfam" id="TIGR03168">
    <property type="entry name" value="1-PFK"/>
    <property type="match status" value="1"/>
</dbReference>
<dbReference type="InterPro" id="IPR029056">
    <property type="entry name" value="Ribokinase-like"/>
</dbReference>
<dbReference type="Gene3D" id="3.40.1190.20">
    <property type="match status" value="1"/>
</dbReference>
<dbReference type="PROSITE" id="PS00584">
    <property type="entry name" value="PFKB_KINASES_2"/>
    <property type="match status" value="1"/>
</dbReference>
<dbReference type="Pfam" id="PF00294">
    <property type="entry name" value="PfkB"/>
    <property type="match status" value="1"/>
</dbReference>
<dbReference type="RefSeq" id="WP_354659406.1">
    <property type="nucleotide sequence ID" value="NZ_JBEXAC010000001.1"/>
</dbReference>
<proteinExistence type="inferred from homology"/>
<dbReference type="InterPro" id="IPR011611">
    <property type="entry name" value="PfkB_dom"/>
</dbReference>
<keyword evidence="2 6" id="KW-0808">Transferase</keyword>
<name>A0ABV2T166_9BACT</name>
<dbReference type="CDD" id="cd01164">
    <property type="entry name" value="FruK_PfkB_like"/>
    <property type="match status" value="1"/>
</dbReference>
<keyword evidence="4" id="KW-0418">Kinase</keyword>
<dbReference type="PANTHER" id="PTHR46566:SF2">
    <property type="entry name" value="ATP-DEPENDENT 6-PHOSPHOFRUCTOKINASE ISOZYME 2"/>
    <property type="match status" value="1"/>
</dbReference>
<dbReference type="PIRSF" id="PIRSF000535">
    <property type="entry name" value="1PFK/6PFK/LacC"/>
    <property type="match status" value="1"/>
</dbReference>
<evidence type="ECO:0000256" key="1">
    <source>
        <dbReference type="ARBA" id="ARBA00010688"/>
    </source>
</evidence>
<dbReference type="InterPro" id="IPR017583">
    <property type="entry name" value="Tagatose/fructose_Pkinase"/>
</dbReference>
<sequence length="311" mass="33237">MIMTITMNPAIDKSTTLEKLIPDKKLRCSALVKEAGGGGVNVGKAIHRLGGDCLVVFTAGGTNGKLLEELLLKEGIRGIGIPVAAETRENFMITEQTDHMQYRFVLPGDALSLEEVESCLDTIKMMEVMPSIIIASGSLPPGVPEDFFARLARLSKTIGAKFIVDTSGIPLQMAVKEGVYLLKPNLSELSSLAGKAYLQLDEVEAAARKIIAEGHCEVLVVSMGPAGALLITQDQYVSIPAPIVKRKSTVGAGDSMVGGMAWMMEQGGSLLEMVRFGVACGTAATMNPGTQLFHKEDALELYKWLGQAKQK</sequence>
<dbReference type="Proteomes" id="UP001549749">
    <property type="component" value="Unassembled WGS sequence"/>
</dbReference>
<gene>
    <name evidence="8" type="ORF">ABR189_05280</name>
</gene>
<keyword evidence="5" id="KW-0067">ATP-binding</keyword>
<evidence type="ECO:0000256" key="3">
    <source>
        <dbReference type="ARBA" id="ARBA00022741"/>
    </source>
</evidence>
<protein>
    <submittedName>
        <fullName evidence="8">1-phosphofructokinase family hexose kinase</fullName>
    </submittedName>
</protein>
<evidence type="ECO:0000256" key="2">
    <source>
        <dbReference type="ARBA" id="ARBA00022679"/>
    </source>
</evidence>
<keyword evidence="9" id="KW-1185">Reference proteome</keyword>
<evidence type="ECO:0000256" key="6">
    <source>
        <dbReference type="PIRNR" id="PIRNR000535"/>
    </source>
</evidence>
<evidence type="ECO:0000256" key="4">
    <source>
        <dbReference type="ARBA" id="ARBA00022777"/>
    </source>
</evidence>
<reference evidence="8 9" key="1">
    <citation type="submission" date="2024-06" db="EMBL/GenBank/DDBJ databases">
        <title>Chitinophaga defluvii sp. nov., isolated from municipal sewage.</title>
        <authorList>
            <person name="Zhang L."/>
        </authorList>
    </citation>
    <scope>NUCLEOTIDE SEQUENCE [LARGE SCALE GENOMIC DNA]</scope>
    <source>
        <strain evidence="8 9">H8</strain>
    </source>
</reference>
<dbReference type="InterPro" id="IPR002173">
    <property type="entry name" value="Carboh/pur_kinase_PfkB_CS"/>
</dbReference>
<evidence type="ECO:0000313" key="8">
    <source>
        <dbReference type="EMBL" id="MET6996765.1"/>
    </source>
</evidence>
<evidence type="ECO:0000313" key="9">
    <source>
        <dbReference type="Proteomes" id="UP001549749"/>
    </source>
</evidence>
<evidence type="ECO:0000259" key="7">
    <source>
        <dbReference type="Pfam" id="PF00294"/>
    </source>
</evidence>
<feature type="domain" description="Carbohydrate kinase PfkB" evidence="7">
    <location>
        <begin position="11"/>
        <end position="292"/>
    </location>
</feature>
<dbReference type="PANTHER" id="PTHR46566">
    <property type="entry name" value="1-PHOSPHOFRUCTOKINASE-RELATED"/>
    <property type="match status" value="1"/>
</dbReference>
<keyword evidence="3" id="KW-0547">Nucleotide-binding</keyword>
<accession>A0ABV2T166</accession>
<comment type="caution">
    <text evidence="8">The sequence shown here is derived from an EMBL/GenBank/DDBJ whole genome shotgun (WGS) entry which is preliminary data.</text>
</comment>
<dbReference type="SUPFAM" id="SSF53613">
    <property type="entry name" value="Ribokinase-like"/>
    <property type="match status" value="1"/>
</dbReference>
<dbReference type="EMBL" id="JBEXAC010000001">
    <property type="protein sequence ID" value="MET6996765.1"/>
    <property type="molecule type" value="Genomic_DNA"/>
</dbReference>
<comment type="similarity">
    <text evidence="1">Belongs to the carbohydrate kinase PfkB family.</text>
</comment>
<organism evidence="8 9">
    <name type="scientific">Chitinophaga defluvii</name>
    <dbReference type="NCBI Taxonomy" id="3163343"/>
    <lineage>
        <taxon>Bacteria</taxon>
        <taxon>Pseudomonadati</taxon>
        <taxon>Bacteroidota</taxon>
        <taxon>Chitinophagia</taxon>
        <taxon>Chitinophagales</taxon>
        <taxon>Chitinophagaceae</taxon>
        <taxon>Chitinophaga</taxon>
    </lineage>
</organism>
<evidence type="ECO:0000256" key="5">
    <source>
        <dbReference type="ARBA" id="ARBA00022840"/>
    </source>
</evidence>